<reference evidence="2 3" key="1">
    <citation type="submission" date="2018-03" db="EMBL/GenBank/DDBJ databases">
        <title>Genomic Encyclopedia of Type Strains, Phase III (KMG-III): the genomes of soil and plant-associated and newly described type strains.</title>
        <authorList>
            <person name="Whitman W."/>
        </authorList>
    </citation>
    <scope>NUCLEOTIDE SEQUENCE [LARGE SCALE GENOMIC DNA]</scope>
    <source>
        <strain evidence="2 3">CGMCC 4.7104</strain>
    </source>
</reference>
<dbReference type="Proteomes" id="UP000238312">
    <property type="component" value="Unassembled WGS sequence"/>
</dbReference>
<evidence type="ECO:0000313" key="2">
    <source>
        <dbReference type="EMBL" id="PRX50755.1"/>
    </source>
</evidence>
<evidence type="ECO:0000256" key="1">
    <source>
        <dbReference type="SAM" id="MobiDB-lite"/>
    </source>
</evidence>
<comment type="caution">
    <text evidence="2">The sequence shown here is derived from an EMBL/GenBank/DDBJ whole genome shotgun (WGS) entry which is preliminary data.</text>
</comment>
<protein>
    <submittedName>
        <fullName evidence="2">Uncharacterized protein</fullName>
    </submittedName>
</protein>
<dbReference type="AlphaFoldDB" id="A0A2T0M1X4"/>
<evidence type="ECO:0000313" key="3">
    <source>
        <dbReference type="Proteomes" id="UP000238312"/>
    </source>
</evidence>
<name>A0A2T0M1X4_9ACTN</name>
<sequence length="285" mass="29686">MVPMPCGAWTSSRLRWLISISHRCSAVVVGRSSSGEAASHAGDGSPADDRLGDGGVAFVLTGRSAAGGLPGQRSFHHPTAGDDAEAALASRLAHDLQGGAQGLAAPVHQPAGKPLVSEDVPDRRGQVRRQQGGLGTIRVTPAGGQHRDRDQQAAGVGDDRPCPGEGPSPRQESRHQDLCHSTWQSSQCCSAFPLAWPTRLPGGSFISARGPLTPSACRAFPGFASPEVAGRVTVDPPSPVRCSSSAGTCKAPPGSRRWSLTRRPREAGYRLPSVLTVARTARLLP</sequence>
<keyword evidence="3" id="KW-1185">Reference proteome</keyword>
<organism evidence="2 3">
    <name type="scientific">Nonomuraea fuscirosea</name>
    <dbReference type="NCBI Taxonomy" id="1291556"/>
    <lineage>
        <taxon>Bacteria</taxon>
        <taxon>Bacillati</taxon>
        <taxon>Actinomycetota</taxon>
        <taxon>Actinomycetes</taxon>
        <taxon>Streptosporangiales</taxon>
        <taxon>Streptosporangiaceae</taxon>
        <taxon>Nonomuraea</taxon>
    </lineage>
</organism>
<feature type="compositionally biased region" description="Basic and acidic residues" evidence="1">
    <location>
        <begin position="145"/>
        <end position="162"/>
    </location>
</feature>
<proteinExistence type="predicted"/>
<feature type="region of interest" description="Disordered" evidence="1">
    <location>
        <begin position="103"/>
        <end position="178"/>
    </location>
</feature>
<dbReference type="EMBL" id="PVNG01000037">
    <property type="protein sequence ID" value="PRX50755.1"/>
    <property type="molecule type" value="Genomic_DNA"/>
</dbReference>
<gene>
    <name evidence="2" type="ORF">B0I32_13742</name>
</gene>
<accession>A0A2T0M1X4</accession>